<dbReference type="Proteomes" id="UP001153069">
    <property type="component" value="Unassembled WGS sequence"/>
</dbReference>
<evidence type="ECO:0000313" key="3">
    <source>
        <dbReference type="Proteomes" id="UP001153069"/>
    </source>
</evidence>
<comment type="caution">
    <text evidence="2">The sequence shown here is derived from an EMBL/GenBank/DDBJ whole genome shotgun (WGS) entry which is preliminary data.</text>
</comment>
<keyword evidence="3" id="KW-1185">Reference proteome</keyword>
<proteinExistence type="predicted"/>
<evidence type="ECO:0000256" key="1">
    <source>
        <dbReference type="SAM" id="MobiDB-lite"/>
    </source>
</evidence>
<sequence length="625" mass="70880">MSQEKRPFPPDDSAEELEQPEKAEAKRSRVESVVKAANPNNNQIGIEAARETLLKYFRLAESKDTRRGKLFPLGHAMSLPVLRQHPSLATRSFFGKTMLPFFLRAGASNATIQELCAMWKLVNRRYDKEWTRIDQDTKWWRDGFQRQPNLVTDACLFCSNPDTIEFVAKAFPDMANEDGATPLFLFLKRCDRICQGLADQYGCEPPPEDNQAKEIFQMMFECSQPKRMDRWSSTTEIILGRYGEGLSDLLAKTISNAFDVKTLIFQRWDRKAVQRAKFFLPKLTHFDLSGIHNCNEDFRSILGMFCEAKPAMLEILTLPVLFEFINQNGTDLFAKAMQSCPNLESLTLVPFQANLSSTTATDAQALCSLCGDILLCMTMDLAFFQVPLLPLTDGPSLSKLLHDISMNVKSCRLFEYPKYPRRDDSWVPFDIPPDSRLQHLNIQSTLGVQTTRGILRNLCGLTSLAKLELYEGQHAVDANNEIVALLTRNQLESLSMSSCAQVSLRVLVDALKETSSLKNLSLGTTQCGESMKSLAEMMEQNNMSLERVYLGKWCIFDPSYYQIKYWTKLNHYGRGKLSNPKAPLDELIVALETAQEKHFRDPDNLWYGLLRVNPGAWAEAGVFGM</sequence>
<evidence type="ECO:0000313" key="2">
    <source>
        <dbReference type="EMBL" id="CAB9501186.1"/>
    </source>
</evidence>
<name>A0A9N8DFM6_9STRA</name>
<evidence type="ECO:0008006" key="4">
    <source>
        <dbReference type="Google" id="ProtNLM"/>
    </source>
</evidence>
<gene>
    <name evidence="2" type="ORF">SEMRO_102_G051910.1</name>
</gene>
<accession>A0A9N8DFM6</accession>
<dbReference type="EMBL" id="CAICTM010000101">
    <property type="protein sequence ID" value="CAB9501186.1"/>
    <property type="molecule type" value="Genomic_DNA"/>
</dbReference>
<dbReference type="Gene3D" id="3.80.10.10">
    <property type="entry name" value="Ribonuclease Inhibitor"/>
    <property type="match status" value="1"/>
</dbReference>
<dbReference type="AlphaFoldDB" id="A0A9N8DFM6"/>
<feature type="compositionally biased region" description="Basic and acidic residues" evidence="1">
    <location>
        <begin position="19"/>
        <end position="32"/>
    </location>
</feature>
<organism evidence="2 3">
    <name type="scientific">Seminavis robusta</name>
    <dbReference type="NCBI Taxonomy" id="568900"/>
    <lineage>
        <taxon>Eukaryota</taxon>
        <taxon>Sar</taxon>
        <taxon>Stramenopiles</taxon>
        <taxon>Ochrophyta</taxon>
        <taxon>Bacillariophyta</taxon>
        <taxon>Bacillariophyceae</taxon>
        <taxon>Bacillariophycidae</taxon>
        <taxon>Naviculales</taxon>
        <taxon>Naviculaceae</taxon>
        <taxon>Seminavis</taxon>
    </lineage>
</organism>
<reference evidence="2" key="1">
    <citation type="submission" date="2020-06" db="EMBL/GenBank/DDBJ databases">
        <authorList>
            <consortium name="Plant Systems Biology data submission"/>
        </authorList>
    </citation>
    <scope>NUCLEOTIDE SEQUENCE</scope>
    <source>
        <strain evidence="2">D6</strain>
    </source>
</reference>
<dbReference type="InterPro" id="IPR032675">
    <property type="entry name" value="LRR_dom_sf"/>
</dbReference>
<protein>
    <recommendedName>
        <fullName evidence="4">RNI-like protein</fullName>
    </recommendedName>
</protein>
<feature type="region of interest" description="Disordered" evidence="1">
    <location>
        <begin position="1"/>
        <end position="34"/>
    </location>
</feature>
<dbReference type="SUPFAM" id="SSF52047">
    <property type="entry name" value="RNI-like"/>
    <property type="match status" value="1"/>
</dbReference>